<dbReference type="EMBL" id="JBHSAV010000053">
    <property type="protein sequence ID" value="MFC3977187.1"/>
    <property type="molecule type" value="Genomic_DNA"/>
</dbReference>
<protein>
    <submittedName>
        <fullName evidence="2">HTH domain-containing protein</fullName>
    </submittedName>
</protein>
<organism evidence="2 3">
    <name type="scientific">Belliella kenyensis</name>
    <dbReference type="NCBI Taxonomy" id="1472724"/>
    <lineage>
        <taxon>Bacteria</taxon>
        <taxon>Pseudomonadati</taxon>
        <taxon>Bacteroidota</taxon>
        <taxon>Cytophagia</taxon>
        <taxon>Cytophagales</taxon>
        <taxon>Cyclobacteriaceae</taxon>
        <taxon>Belliella</taxon>
    </lineage>
</organism>
<dbReference type="Pfam" id="PF08279">
    <property type="entry name" value="HTH_11"/>
    <property type="match status" value="1"/>
</dbReference>
<dbReference type="RefSeq" id="WP_241291789.1">
    <property type="nucleotide sequence ID" value="NZ_JAKZGR010000002.1"/>
</dbReference>
<evidence type="ECO:0000313" key="2">
    <source>
        <dbReference type="EMBL" id="MFC3977187.1"/>
    </source>
</evidence>
<dbReference type="SUPFAM" id="SSF46785">
    <property type="entry name" value="Winged helix' DNA-binding domain"/>
    <property type="match status" value="1"/>
</dbReference>
<comment type="caution">
    <text evidence="2">The sequence shown here is derived from an EMBL/GenBank/DDBJ whole genome shotgun (WGS) entry which is preliminary data.</text>
</comment>
<dbReference type="InterPro" id="IPR013196">
    <property type="entry name" value="HTH_11"/>
</dbReference>
<name>A0ABV8ELL0_9BACT</name>
<accession>A0ABV8ELL0</accession>
<evidence type="ECO:0000259" key="1">
    <source>
        <dbReference type="Pfam" id="PF08279"/>
    </source>
</evidence>
<reference evidence="3" key="1">
    <citation type="journal article" date="2019" name="Int. J. Syst. Evol. Microbiol.">
        <title>The Global Catalogue of Microorganisms (GCM) 10K type strain sequencing project: providing services to taxonomists for standard genome sequencing and annotation.</title>
        <authorList>
            <consortium name="The Broad Institute Genomics Platform"/>
            <consortium name="The Broad Institute Genome Sequencing Center for Infectious Disease"/>
            <person name="Wu L."/>
            <person name="Ma J."/>
        </authorList>
    </citation>
    <scope>NUCLEOTIDE SEQUENCE [LARGE SCALE GENOMIC DNA]</scope>
    <source>
        <strain evidence="3">CECT 8551</strain>
    </source>
</reference>
<evidence type="ECO:0000313" key="3">
    <source>
        <dbReference type="Proteomes" id="UP001595766"/>
    </source>
</evidence>
<proteinExistence type="predicted"/>
<sequence>MPAYYFQRLEYLDELIRKKATGSPKQLAKKFDVSERTIYDYINILRELGAEIFYCSICESYMYKKHGRFDFKFRSNN</sequence>
<dbReference type="InterPro" id="IPR036390">
    <property type="entry name" value="WH_DNA-bd_sf"/>
</dbReference>
<keyword evidence="3" id="KW-1185">Reference proteome</keyword>
<feature type="domain" description="Helix-turn-helix type 11" evidence="1">
    <location>
        <begin position="12"/>
        <end position="52"/>
    </location>
</feature>
<gene>
    <name evidence="2" type="ORF">ACFOUP_12440</name>
</gene>
<dbReference type="InterPro" id="IPR036388">
    <property type="entry name" value="WH-like_DNA-bd_sf"/>
</dbReference>
<dbReference type="Gene3D" id="1.10.10.10">
    <property type="entry name" value="Winged helix-like DNA-binding domain superfamily/Winged helix DNA-binding domain"/>
    <property type="match status" value="1"/>
</dbReference>
<dbReference type="Proteomes" id="UP001595766">
    <property type="component" value="Unassembled WGS sequence"/>
</dbReference>